<proteinExistence type="predicted"/>
<gene>
    <name evidence="3" type="ORF">Tdes44962_MAKER01881</name>
</gene>
<evidence type="ECO:0000256" key="1">
    <source>
        <dbReference type="SAM" id="Coils"/>
    </source>
</evidence>
<feature type="region of interest" description="Disordered" evidence="2">
    <location>
        <begin position="417"/>
        <end position="444"/>
    </location>
</feature>
<feature type="region of interest" description="Disordered" evidence="2">
    <location>
        <begin position="476"/>
        <end position="536"/>
    </location>
</feature>
<protein>
    <submittedName>
        <fullName evidence="3">Uncharacterized protein</fullName>
    </submittedName>
</protein>
<dbReference type="Gene3D" id="1.10.287.1490">
    <property type="match status" value="1"/>
</dbReference>
<feature type="coiled-coil region" evidence="1">
    <location>
        <begin position="21"/>
        <end position="48"/>
    </location>
</feature>
<keyword evidence="1" id="KW-0175">Coiled coil</keyword>
<dbReference type="EMBL" id="RIBY02000890">
    <property type="protein sequence ID" value="KAH9835962.1"/>
    <property type="molecule type" value="Genomic_DNA"/>
</dbReference>
<name>A0A9W7SWD0_9PEZI</name>
<sequence>MSGPELFLAAYGQSIAQSRRCATQRDRIAELEASNVELQTQLAATKTREDNTRHEASKWLNVYPSSLEYSTLGTKVEDERRQMYGTKDALAKVQRRFNEMKRKYENQIQYEATTGRQVMGLSVIIDHLSSQVGQRDRTIEKAQDKNVKQRKELDVSRKKQVDLELSNADQQRLIKRLRDNKNVVTNQKRELEHEFDVAYKKSDDRIRRLREDVEEKGRQLTVQHQKYKQLRATNSTVNDDLVKLAGENAHLKGQASNDEGEISRLLAVNEELQSKLTRSGCELESQSNTIDILRGRLKRSAYESDKLGEEIARANAIIRSLELQAKATSKKISNLEDTFESAKAEPALLRRTEDALVMERANSAKMSEDLDLLQRQAHMLQDELTTSRGWTSNFIATIQAQQLQAQQETAELLQQRPVDRASDVVETQSTQDHKASSSLPSPLTPVLKHQVTLGSRAEVLKPSVLMQAVVDASAATTGERQSASHDLPCSSTPVVSRDPRLARRRASLAVSGMKRPHDSRSDEIATAQPAKKVVHD</sequence>
<evidence type="ECO:0000256" key="2">
    <source>
        <dbReference type="SAM" id="MobiDB-lite"/>
    </source>
</evidence>
<evidence type="ECO:0000313" key="3">
    <source>
        <dbReference type="EMBL" id="KAH9835962.1"/>
    </source>
</evidence>
<dbReference type="Proteomes" id="UP001138500">
    <property type="component" value="Unassembled WGS sequence"/>
</dbReference>
<accession>A0A9W7SWD0</accession>
<organism evidence="3 4">
    <name type="scientific">Teratosphaeria destructans</name>
    <dbReference type="NCBI Taxonomy" id="418781"/>
    <lineage>
        <taxon>Eukaryota</taxon>
        <taxon>Fungi</taxon>
        <taxon>Dikarya</taxon>
        <taxon>Ascomycota</taxon>
        <taxon>Pezizomycotina</taxon>
        <taxon>Dothideomycetes</taxon>
        <taxon>Dothideomycetidae</taxon>
        <taxon>Mycosphaerellales</taxon>
        <taxon>Teratosphaeriaceae</taxon>
        <taxon>Teratosphaeria</taxon>
    </lineage>
</organism>
<evidence type="ECO:0000313" key="4">
    <source>
        <dbReference type="Proteomes" id="UP001138500"/>
    </source>
</evidence>
<keyword evidence="4" id="KW-1185">Reference proteome</keyword>
<reference evidence="3 4" key="1">
    <citation type="journal article" date="2018" name="IMA Fungus">
        <title>IMA Genome-F 10: Nine draft genome sequences of Claviceps purpurea s.lat., including C. arundinis, C. humidiphila, and C. cf. spartinae, pseudomolecules for the pitch canker pathogen Fusarium circinatum, draft genome of Davidsoniella eucalypti, Grosmannia galeiformis, Quambalaria eucalypti, and Teratosphaeria destructans.</title>
        <authorList>
            <person name="Wingfield B.D."/>
            <person name="Liu M."/>
            <person name="Nguyen H.D."/>
            <person name="Lane F.A."/>
            <person name="Morgan S.W."/>
            <person name="De Vos L."/>
            <person name="Wilken P.M."/>
            <person name="Duong T.A."/>
            <person name="Aylward J."/>
            <person name="Coetzee M.P."/>
            <person name="Dadej K."/>
            <person name="De Beer Z.W."/>
            <person name="Findlay W."/>
            <person name="Havenga M."/>
            <person name="Kolarik M."/>
            <person name="Menzies J.G."/>
            <person name="Naidoo K."/>
            <person name="Pochopski O."/>
            <person name="Shoukouhi P."/>
            <person name="Santana Q.C."/>
            <person name="Seifert K.A."/>
            <person name="Soal N."/>
            <person name="Steenkamp E.T."/>
            <person name="Tatham C.T."/>
            <person name="van der Nest M.A."/>
            <person name="Wingfield M.J."/>
        </authorList>
    </citation>
    <scope>NUCLEOTIDE SEQUENCE [LARGE SCALE GENOMIC DNA]</scope>
    <source>
        <strain evidence="3">CMW44962</strain>
    </source>
</reference>
<dbReference type="AlphaFoldDB" id="A0A9W7SWD0"/>
<feature type="coiled-coil region" evidence="1">
    <location>
        <begin position="304"/>
        <end position="383"/>
    </location>
</feature>
<feature type="coiled-coil region" evidence="1">
    <location>
        <begin position="139"/>
        <end position="219"/>
    </location>
</feature>
<reference evidence="3 4" key="2">
    <citation type="journal article" date="2021" name="Curr. Genet.">
        <title>Genetic response to nitrogen starvation in the aggressive Eucalyptus foliar pathogen Teratosphaeria destructans.</title>
        <authorList>
            <person name="Havenga M."/>
            <person name="Wingfield B.D."/>
            <person name="Wingfield M.J."/>
            <person name="Dreyer L.L."/>
            <person name="Roets F."/>
            <person name="Aylward J."/>
        </authorList>
    </citation>
    <scope>NUCLEOTIDE SEQUENCE [LARGE SCALE GENOMIC DNA]</scope>
    <source>
        <strain evidence="3">CMW44962</strain>
    </source>
</reference>
<comment type="caution">
    <text evidence="3">The sequence shown here is derived from an EMBL/GenBank/DDBJ whole genome shotgun (WGS) entry which is preliminary data.</text>
</comment>